<dbReference type="Gene3D" id="2.30.30.50">
    <property type="match status" value="1"/>
</dbReference>
<comment type="similarity">
    <text evidence="2 5">Belongs to the nitrile hydratase subunit beta family.</text>
</comment>
<dbReference type="InterPro" id="IPR042262">
    <property type="entry name" value="CN_hydtase_beta_C"/>
</dbReference>
<feature type="domain" description="Nitrile hydratase beta subunit" evidence="6">
    <location>
        <begin position="121"/>
        <end position="222"/>
    </location>
</feature>
<dbReference type="EC" id="4.2.1.84" evidence="5"/>
<dbReference type="InterPro" id="IPR024690">
    <property type="entry name" value="CN_hydtase_beta_dom_C"/>
</dbReference>
<evidence type="ECO:0000313" key="9">
    <source>
        <dbReference type="Proteomes" id="UP000683291"/>
    </source>
</evidence>
<accession>A0A975JF98</accession>
<dbReference type="RefSeq" id="WP_212705336.1">
    <property type="nucleotide sequence ID" value="NZ_CP073581.1"/>
</dbReference>
<comment type="function">
    <text evidence="1 5">NHase catalyzes the hydration of various nitrile compounds to the corresponding amides.</text>
</comment>
<dbReference type="NCBIfam" id="TIGR03888">
    <property type="entry name" value="nitrile_beta"/>
    <property type="match status" value="1"/>
</dbReference>
<dbReference type="Gene3D" id="1.10.472.20">
    <property type="entry name" value="Nitrile hydratase, beta subunit"/>
    <property type="match status" value="1"/>
</dbReference>
<keyword evidence="3 5" id="KW-0456">Lyase</keyword>
<evidence type="ECO:0000259" key="7">
    <source>
        <dbReference type="Pfam" id="PF21006"/>
    </source>
</evidence>
<dbReference type="Pfam" id="PF02211">
    <property type="entry name" value="NHase_beta_C"/>
    <property type="match status" value="1"/>
</dbReference>
<name>A0A975JF98_9RHOB</name>
<proteinExistence type="inferred from homology"/>
<evidence type="ECO:0000256" key="3">
    <source>
        <dbReference type="ARBA" id="ARBA00023239"/>
    </source>
</evidence>
<protein>
    <recommendedName>
        <fullName evidence="5">Nitrile hydratase subunit beta</fullName>
        <shortName evidence="5">NHase</shortName>
        <ecNumber evidence="5">4.2.1.84</ecNumber>
    </recommendedName>
</protein>
<gene>
    <name evidence="8" type="primary">nthB</name>
    <name evidence="8" type="ORF">KDD17_03695</name>
</gene>
<feature type="domain" description="Nitrile hydratase beta subunit-like N-terminal" evidence="7">
    <location>
        <begin position="1"/>
        <end position="103"/>
    </location>
</feature>
<evidence type="ECO:0000256" key="1">
    <source>
        <dbReference type="ARBA" id="ARBA00004042"/>
    </source>
</evidence>
<dbReference type="SUPFAM" id="SSF50090">
    <property type="entry name" value="Electron transport accessory proteins"/>
    <property type="match status" value="1"/>
</dbReference>
<dbReference type="GO" id="GO:0018822">
    <property type="term" value="F:nitrile hydratase activity"/>
    <property type="evidence" value="ECO:0007669"/>
    <property type="project" value="UniProtKB-EC"/>
</dbReference>
<dbReference type="GO" id="GO:0046914">
    <property type="term" value="F:transition metal ion binding"/>
    <property type="evidence" value="ECO:0007669"/>
    <property type="project" value="InterPro"/>
</dbReference>
<reference evidence="8" key="1">
    <citation type="submission" date="2021-04" db="EMBL/GenBank/DDBJ databases">
        <title>Complete genome sequence for Sulfitobacter sp. strain JK7-1.</title>
        <authorList>
            <person name="Park S.-J."/>
        </authorList>
    </citation>
    <scope>NUCLEOTIDE SEQUENCE</scope>
    <source>
        <strain evidence="8">JK7-1</strain>
    </source>
</reference>
<organism evidence="8 9">
    <name type="scientific">Sulfitobacter albidus</name>
    <dbReference type="NCBI Taxonomy" id="2829501"/>
    <lineage>
        <taxon>Bacteria</taxon>
        <taxon>Pseudomonadati</taxon>
        <taxon>Pseudomonadota</taxon>
        <taxon>Alphaproteobacteria</taxon>
        <taxon>Rhodobacterales</taxon>
        <taxon>Roseobacteraceae</taxon>
        <taxon>Sulfitobacter</taxon>
    </lineage>
</organism>
<evidence type="ECO:0000313" key="8">
    <source>
        <dbReference type="EMBL" id="QUJ77141.1"/>
    </source>
</evidence>
<comment type="catalytic activity">
    <reaction evidence="4 5">
        <text>an aliphatic primary amide = an aliphatic nitrile + H2O</text>
        <dbReference type="Rhea" id="RHEA:12673"/>
        <dbReference type="ChEBI" id="CHEBI:15377"/>
        <dbReference type="ChEBI" id="CHEBI:65285"/>
        <dbReference type="ChEBI" id="CHEBI:80291"/>
        <dbReference type="EC" id="4.2.1.84"/>
    </reaction>
</comment>
<evidence type="ECO:0000256" key="2">
    <source>
        <dbReference type="ARBA" id="ARBA00009098"/>
    </source>
</evidence>
<dbReference type="InterPro" id="IPR049054">
    <property type="entry name" value="CN_hydtase_beta-like_N"/>
</dbReference>
<dbReference type="EMBL" id="CP073581">
    <property type="protein sequence ID" value="QUJ77141.1"/>
    <property type="molecule type" value="Genomic_DNA"/>
</dbReference>
<dbReference type="InterPro" id="IPR008990">
    <property type="entry name" value="Elect_transpt_acc-like_dom_sf"/>
</dbReference>
<keyword evidence="9" id="KW-1185">Reference proteome</keyword>
<evidence type="ECO:0000256" key="5">
    <source>
        <dbReference type="PIRNR" id="PIRNR001427"/>
    </source>
</evidence>
<dbReference type="Proteomes" id="UP000683291">
    <property type="component" value="Chromosome 1"/>
</dbReference>
<dbReference type="KEGG" id="sual:KDD17_03695"/>
<dbReference type="AlphaFoldDB" id="A0A975JF98"/>
<dbReference type="PIRSF" id="PIRSF001427">
    <property type="entry name" value="NHase_beta"/>
    <property type="match status" value="1"/>
</dbReference>
<evidence type="ECO:0000259" key="6">
    <source>
        <dbReference type="Pfam" id="PF02211"/>
    </source>
</evidence>
<dbReference type="InterPro" id="IPR003168">
    <property type="entry name" value="Nitrile_hydratase_bsu"/>
</dbReference>
<evidence type="ECO:0000256" key="4">
    <source>
        <dbReference type="ARBA" id="ARBA00044877"/>
    </source>
</evidence>
<sequence length="224" mass="24326">MSRVHDMGGRFGDGPVVPEPEGEVFHAEWHKRALAVTLASGSLGQWNIDISRHARESLAPMDYTAFTYYEKWMAGLAELLVARGVLTEADLAGGTDADPHPLADRKLTAEAVPEVLARGGPADRDSDTAPVFKPGDRVVTRRLAQNTLVAGGHTRLPRYAAGARGEILRYHGTHVLPDSNAHDLGEAPEPLYAVVFPASELWAQPEHPNDEVVLDLWQSYLAPA</sequence>
<dbReference type="Pfam" id="PF21006">
    <property type="entry name" value="NHase_beta_N"/>
    <property type="match status" value="1"/>
</dbReference>